<dbReference type="PANTHER" id="PTHR43248:SF29">
    <property type="entry name" value="TRIPEPTIDYL AMINOPEPTIDASE"/>
    <property type="match status" value="1"/>
</dbReference>
<sequence>MRNNWVGWAQGATVVIAVVLVASFFVLGMAGGSTPFDPPATKSSAAPSTQTPSPVDPSDPHPGVPAVKVADHATWKPTAPLNPDRQLGGDPNPGNVQLPSAAGDDLAAYWTQPVAWKSCGEQLCATVKAPLDWDDPGRSAVDIAMRKVPSKNPTRGPLFVNPGGPGFGGQDFARNLGTDKWSGYDIIGWDPRGTGKSTTVQCGTTEQTDAVFELDGSPDDAAEERALETGWAEFARQCRAASGELLDHLTTIENVRDLDLLRHLVGAEKLNYVGVSYGTYVGAVYAELFPDRAGRLVLDSAVDITDDEASASQSEGFELALRNYATWCAKTKACTLGDSADEVVDGIATFLAGLDANPIAVGDRSLTQSLGATGVALFLYSDEQAYPGLTYVLTDAMDGRAGDLLKAADELNGRGADGYETVAYAFPATRCVDWADEGIEATFDFWEENKAKSPVFATNMGVDFVCETWTADPGPQLKLTAKGAPPILVVGTTGDSATPYEHAVSMAKQLESGVLLTFEGAGHGSVTGGNKCVNAAVTKYLEDGVPPKDGATCS</sequence>
<evidence type="ECO:0000313" key="8">
    <source>
        <dbReference type="Proteomes" id="UP000275256"/>
    </source>
</evidence>
<dbReference type="InterPro" id="IPR000073">
    <property type="entry name" value="AB_hydrolase_1"/>
</dbReference>
<dbReference type="GO" id="GO:0016787">
    <property type="term" value="F:hydrolase activity"/>
    <property type="evidence" value="ECO:0007669"/>
    <property type="project" value="UniProtKB-KW"/>
</dbReference>
<dbReference type="Gene3D" id="3.40.50.1820">
    <property type="entry name" value="alpha/beta hydrolase"/>
    <property type="match status" value="1"/>
</dbReference>
<dbReference type="RefSeq" id="WP_121899740.1">
    <property type="nucleotide sequence ID" value="NZ_REFW01000001.1"/>
</dbReference>
<gene>
    <name evidence="7" type="ORF">EAX62_00495</name>
</gene>
<dbReference type="InterPro" id="IPR051601">
    <property type="entry name" value="Serine_prot/Carboxylest_S33"/>
</dbReference>
<evidence type="ECO:0000256" key="3">
    <source>
        <dbReference type="ARBA" id="ARBA00022801"/>
    </source>
</evidence>
<organism evidence="7 8">
    <name type="scientific">Tessaracoccus antarcticus</name>
    <dbReference type="NCBI Taxonomy" id="2479848"/>
    <lineage>
        <taxon>Bacteria</taxon>
        <taxon>Bacillati</taxon>
        <taxon>Actinomycetota</taxon>
        <taxon>Actinomycetes</taxon>
        <taxon>Propionibacteriales</taxon>
        <taxon>Propionibacteriaceae</taxon>
        <taxon>Tessaracoccus</taxon>
    </lineage>
</organism>
<evidence type="ECO:0000259" key="5">
    <source>
        <dbReference type="Pfam" id="PF00561"/>
    </source>
</evidence>
<dbReference type="Proteomes" id="UP000275256">
    <property type="component" value="Unassembled WGS sequence"/>
</dbReference>
<evidence type="ECO:0000256" key="1">
    <source>
        <dbReference type="ARBA" id="ARBA00010088"/>
    </source>
</evidence>
<dbReference type="Pfam" id="PF00561">
    <property type="entry name" value="Abhydrolase_1"/>
    <property type="match status" value="1"/>
</dbReference>
<keyword evidence="3 7" id="KW-0378">Hydrolase</keyword>
<dbReference type="InterPro" id="IPR029058">
    <property type="entry name" value="AB_hydrolase_fold"/>
</dbReference>
<protein>
    <submittedName>
        <fullName evidence="7">Alpha/beta hydrolase</fullName>
    </submittedName>
</protein>
<feature type="compositionally biased region" description="Pro residues" evidence="4">
    <location>
        <begin position="54"/>
        <end position="63"/>
    </location>
</feature>
<keyword evidence="2" id="KW-0732">Signal</keyword>
<dbReference type="AlphaFoldDB" id="A0A3M0G8G1"/>
<comment type="similarity">
    <text evidence="1">Belongs to the peptidase S33 family.</text>
</comment>
<evidence type="ECO:0000313" key="7">
    <source>
        <dbReference type="EMBL" id="RMB61194.1"/>
    </source>
</evidence>
<dbReference type="SUPFAM" id="SSF53474">
    <property type="entry name" value="alpha/beta-Hydrolases"/>
    <property type="match status" value="1"/>
</dbReference>
<keyword evidence="8" id="KW-1185">Reference proteome</keyword>
<dbReference type="Pfam" id="PF08386">
    <property type="entry name" value="Abhydrolase_4"/>
    <property type="match status" value="1"/>
</dbReference>
<dbReference type="InterPro" id="IPR013595">
    <property type="entry name" value="Pept_S33_TAP-like_C"/>
</dbReference>
<evidence type="ECO:0000256" key="4">
    <source>
        <dbReference type="SAM" id="MobiDB-lite"/>
    </source>
</evidence>
<dbReference type="EMBL" id="REFW01000001">
    <property type="protein sequence ID" value="RMB61194.1"/>
    <property type="molecule type" value="Genomic_DNA"/>
</dbReference>
<reference evidence="7 8" key="1">
    <citation type="submission" date="2018-10" db="EMBL/GenBank/DDBJ databases">
        <title>Tessaracoccus antarcticuss sp. nov., isolated from sediment.</title>
        <authorList>
            <person name="Zhou L.Y."/>
            <person name="Du Z.J."/>
        </authorList>
    </citation>
    <scope>NUCLEOTIDE SEQUENCE [LARGE SCALE GENOMIC DNA]</scope>
    <source>
        <strain evidence="7 8">JDX10</strain>
    </source>
</reference>
<evidence type="ECO:0000259" key="6">
    <source>
        <dbReference type="Pfam" id="PF08386"/>
    </source>
</evidence>
<evidence type="ECO:0000256" key="2">
    <source>
        <dbReference type="ARBA" id="ARBA00022729"/>
    </source>
</evidence>
<feature type="region of interest" description="Disordered" evidence="4">
    <location>
        <begin position="38"/>
        <end position="100"/>
    </location>
</feature>
<feature type="domain" description="AB hydrolase-1" evidence="5">
    <location>
        <begin position="157"/>
        <end position="338"/>
    </location>
</feature>
<feature type="domain" description="Peptidase S33 tripeptidyl aminopeptidase-like C-terminal" evidence="6">
    <location>
        <begin position="454"/>
        <end position="553"/>
    </location>
</feature>
<feature type="compositionally biased region" description="Low complexity" evidence="4">
    <location>
        <begin position="39"/>
        <end position="53"/>
    </location>
</feature>
<proteinExistence type="inferred from homology"/>
<accession>A0A3M0G8G1</accession>
<name>A0A3M0G8G1_9ACTN</name>
<comment type="caution">
    <text evidence="7">The sequence shown here is derived from an EMBL/GenBank/DDBJ whole genome shotgun (WGS) entry which is preliminary data.</text>
</comment>
<dbReference type="PANTHER" id="PTHR43248">
    <property type="entry name" value="2-SUCCINYL-6-HYDROXY-2,4-CYCLOHEXADIENE-1-CARBOXYLATE SYNTHASE"/>
    <property type="match status" value="1"/>
</dbReference>
<dbReference type="OrthoDB" id="3930934at2"/>